<keyword evidence="1" id="KW-1133">Transmembrane helix</keyword>
<feature type="transmembrane region" description="Helical" evidence="1">
    <location>
        <begin position="75"/>
        <end position="96"/>
    </location>
</feature>
<name>A0A0F9VIH7_9ZZZZ</name>
<sequence>MSRVATPAARLWPAALARTLLAVVGGYAFTYSAVAALARLLPGEPVDVVISATLVSFLIYTLYVLWAFAVPLRRALLSLLVIPPLALIGFWPNLFAGAA</sequence>
<keyword evidence="1" id="KW-0472">Membrane</keyword>
<protein>
    <recommendedName>
        <fullName evidence="3">Iron transporter</fullName>
    </recommendedName>
</protein>
<keyword evidence="1" id="KW-0812">Transmembrane</keyword>
<dbReference type="AlphaFoldDB" id="A0A0F9VIH7"/>
<proteinExistence type="predicted"/>
<accession>A0A0F9VIH7</accession>
<evidence type="ECO:0008006" key="3">
    <source>
        <dbReference type="Google" id="ProtNLM"/>
    </source>
</evidence>
<reference evidence="2" key="1">
    <citation type="journal article" date="2015" name="Nature">
        <title>Complex archaea that bridge the gap between prokaryotes and eukaryotes.</title>
        <authorList>
            <person name="Spang A."/>
            <person name="Saw J.H."/>
            <person name="Jorgensen S.L."/>
            <person name="Zaremba-Niedzwiedzka K."/>
            <person name="Martijn J."/>
            <person name="Lind A.E."/>
            <person name="van Eijk R."/>
            <person name="Schleper C."/>
            <person name="Guy L."/>
            <person name="Ettema T.J."/>
        </authorList>
    </citation>
    <scope>NUCLEOTIDE SEQUENCE</scope>
</reference>
<organism evidence="2">
    <name type="scientific">marine sediment metagenome</name>
    <dbReference type="NCBI Taxonomy" id="412755"/>
    <lineage>
        <taxon>unclassified sequences</taxon>
        <taxon>metagenomes</taxon>
        <taxon>ecological metagenomes</taxon>
    </lineage>
</organism>
<evidence type="ECO:0000313" key="2">
    <source>
        <dbReference type="EMBL" id="KKO03845.1"/>
    </source>
</evidence>
<comment type="caution">
    <text evidence="2">The sequence shown here is derived from an EMBL/GenBank/DDBJ whole genome shotgun (WGS) entry which is preliminary data.</text>
</comment>
<dbReference type="EMBL" id="LAZR01000025">
    <property type="protein sequence ID" value="KKO03845.1"/>
    <property type="molecule type" value="Genomic_DNA"/>
</dbReference>
<evidence type="ECO:0000256" key="1">
    <source>
        <dbReference type="SAM" id="Phobius"/>
    </source>
</evidence>
<feature type="transmembrane region" description="Helical" evidence="1">
    <location>
        <begin position="48"/>
        <end position="69"/>
    </location>
</feature>
<gene>
    <name evidence="2" type="ORF">LCGC14_0092720</name>
</gene>
<feature type="transmembrane region" description="Helical" evidence="1">
    <location>
        <begin position="20"/>
        <end position="41"/>
    </location>
</feature>